<reference evidence="1" key="1">
    <citation type="submission" date="2022-11" db="EMBL/GenBank/DDBJ databases">
        <authorList>
            <person name="Petersen C."/>
        </authorList>
    </citation>
    <scope>NUCLEOTIDE SEQUENCE</scope>
    <source>
        <strain evidence="1">IBT 30761</strain>
    </source>
</reference>
<dbReference type="GeneID" id="81361698"/>
<organism evidence="1 2">
    <name type="scientific">Penicillium argentinense</name>
    <dbReference type="NCBI Taxonomy" id="1131581"/>
    <lineage>
        <taxon>Eukaryota</taxon>
        <taxon>Fungi</taxon>
        <taxon>Dikarya</taxon>
        <taxon>Ascomycota</taxon>
        <taxon>Pezizomycotina</taxon>
        <taxon>Eurotiomycetes</taxon>
        <taxon>Eurotiomycetidae</taxon>
        <taxon>Eurotiales</taxon>
        <taxon>Aspergillaceae</taxon>
        <taxon>Penicillium</taxon>
    </lineage>
</organism>
<sequence>MVDQSALEGVDNRLGLPINPIVIEDDDTCDVQNTSENHNSDADTVIMGTPESWRCLDKLHRSDSIGKGTVCRSNQGHLK</sequence>
<name>A0A9W9JYB1_9EURO</name>
<dbReference type="AlphaFoldDB" id="A0A9W9JYB1"/>
<dbReference type="EMBL" id="JAPQKI010000010">
    <property type="protein sequence ID" value="KAJ5085457.1"/>
    <property type="molecule type" value="Genomic_DNA"/>
</dbReference>
<evidence type="ECO:0000313" key="2">
    <source>
        <dbReference type="Proteomes" id="UP001149074"/>
    </source>
</evidence>
<comment type="caution">
    <text evidence="1">The sequence shown here is derived from an EMBL/GenBank/DDBJ whole genome shotgun (WGS) entry which is preliminary data.</text>
</comment>
<accession>A0A9W9JYB1</accession>
<keyword evidence="2" id="KW-1185">Reference proteome</keyword>
<protein>
    <submittedName>
        <fullName evidence="1">Uncharacterized protein</fullName>
    </submittedName>
</protein>
<evidence type="ECO:0000313" key="1">
    <source>
        <dbReference type="EMBL" id="KAJ5085457.1"/>
    </source>
</evidence>
<proteinExistence type="predicted"/>
<gene>
    <name evidence="1" type="ORF">N7532_010228</name>
</gene>
<dbReference type="OrthoDB" id="4366898at2759"/>
<dbReference type="RefSeq" id="XP_056470135.1">
    <property type="nucleotide sequence ID" value="XM_056622719.1"/>
</dbReference>
<reference evidence="1" key="2">
    <citation type="journal article" date="2023" name="IMA Fungus">
        <title>Comparative genomic study of the Penicillium genus elucidates a diverse pangenome and 15 lateral gene transfer events.</title>
        <authorList>
            <person name="Petersen C."/>
            <person name="Sorensen T."/>
            <person name="Nielsen M.R."/>
            <person name="Sondergaard T.E."/>
            <person name="Sorensen J.L."/>
            <person name="Fitzpatrick D.A."/>
            <person name="Frisvad J.C."/>
            <person name="Nielsen K.L."/>
        </authorList>
    </citation>
    <scope>NUCLEOTIDE SEQUENCE</scope>
    <source>
        <strain evidence="1">IBT 30761</strain>
    </source>
</reference>
<dbReference type="Proteomes" id="UP001149074">
    <property type="component" value="Unassembled WGS sequence"/>
</dbReference>